<organism evidence="1 2">
    <name type="scientific">Eumeta variegata</name>
    <name type="common">Bagworm moth</name>
    <name type="synonym">Eumeta japonica</name>
    <dbReference type="NCBI Taxonomy" id="151549"/>
    <lineage>
        <taxon>Eukaryota</taxon>
        <taxon>Metazoa</taxon>
        <taxon>Ecdysozoa</taxon>
        <taxon>Arthropoda</taxon>
        <taxon>Hexapoda</taxon>
        <taxon>Insecta</taxon>
        <taxon>Pterygota</taxon>
        <taxon>Neoptera</taxon>
        <taxon>Endopterygota</taxon>
        <taxon>Lepidoptera</taxon>
        <taxon>Glossata</taxon>
        <taxon>Ditrysia</taxon>
        <taxon>Tineoidea</taxon>
        <taxon>Psychidae</taxon>
        <taxon>Oiketicinae</taxon>
        <taxon>Eumeta</taxon>
    </lineage>
</organism>
<reference evidence="1 2" key="1">
    <citation type="journal article" date="2019" name="Commun. Biol.">
        <title>The bagworm genome reveals a unique fibroin gene that provides high tensile strength.</title>
        <authorList>
            <person name="Kono N."/>
            <person name="Nakamura H."/>
            <person name="Ohtoshi R."/>
            <person name="Tomita M."/>
            <person name="Numata K."/>
            <person name="Arakawa K."/>
        </authorList>
    </citation>
    <scope>NUCLEOTIDE SEQUENCE [LARGE SCALE GENOMIC DNA]</scope>
</reference>
<evidence type="ECO:0000313" key="2">
    <source>
        <dbReference type="Proteomes" id="UP000299102"/>
    </source>
</evidence>
<keyword evidence="2" id="KW-1185">Reference proteome</keyword>
<sequence>MSALLDNSTRSRLIVQKMEIKTETDDVDEGRCSRPTRSSLSLEFTAYKKNCVLPSHSTSARAATVYERSPIAAG</sequence>
<proteinExistence type="predicted"/>
<accession>A0A4C2A5R1</accession>
<dbReference type="EMBL" id="BGZK01002489">
    <property type="protein sequence ID" value="GBP94325.1"/>
    <property type="molecule type" value="Genomic_DNA"/>
</dbReference>
<dbReference type="Proteomes" id="UP000299102">
    <property type="component" value="Unassembled WGS sequence"/>
</dbReference>
<evidence type="ECO:0000313" key="1">
    <source>
        <dbReference type="EMBL" id="GBP94325.1"/>
    </source>
</evidence>
<name>A0A4C2A5R1_EUMVA</name>
<gene>
    <name evidence="1" type="ORF">EVAR_100247_1</name>
</gene>
<comment type="caution">
    <text evidence="1">The sequence shown here is derived from an EMBL/GenBank/DDBJ whole genome shotgun (WGS) entry which is preliminary data.</text>
</comment>
<dbReference type="AlphaFoldDB" id="A0A4C2A5R1"/>
<protein>
    <submittedName>
        <fullName evidence="1">Uncharacterized protein</fullName>
    </submittedName>
</protein>